<name>A0A0G1NQ88_9BACT</name>
<sequence>MKKILITLVIILVVVVAVVLVLTKVATAPGEPNSSALPTVSSEV</sequence>
<accession>A0A0G1NQ88</accession>
<reference evidence="1 2" key="1">
    <citation type="journal article" date="2015" name="Nature">
        <title>rRNA introns, odd ribosomes, and small enigmatic genomes across a large radiation of phyla.</title>
        <authorList>
            <person name="Brown C.T."/>
            <person name="Hug L.A."/>
            <person name="Thomas B.C."/>
            <person name="Sharon I."/>
            <person name="Castelle C.J."/>
            <person name="Singh A."/>
            <person name="Wilkins M.J."/>
            <person name="Williams K.H."/>
            <person name="Banfield J.F."/>
        </authorList>
    </citation>
    <scope>NUCLEOTIDE SEQUENCE [LARGE SCALE GENOMIC DNA]</scope>
</reference>
<protein>
    <submittedName>
        <fullName evidence="1">Uncharacterized protein</fullName>
    </submittedName>
</protein>
<evidence type="ECO:0000313" key="1">
    <source>
        <dbReference type="EMBL" id="KKU22492.1"/>
    </source>
</evidence>
<proteinExistence type="predicted"/>
<dbReference type="Proteomes" id="UP000034107">
    <property type="component" value="Unassembled WGS sequence"/>
</dbReference>
<comment type="caution">
    <text evidence="1">The sequence shown here is derived from an EMBL/GenBank/DDBJ whole genome shotgun (WGS) entry which is preliminary data.</text>
</comment>
<gene>
    <name evidence="1" type="ORF">UX31_C0001G0010</name>
</gene>
<dbReference type="AlphaFoldDB" id="A0A0G1NQ88"/>
<organism evidence="1 2">
    <name type="scientific">Candidatus Nomurabacteria bacterium GW2011_GWA1_46_11</name>
    <dbReference type="NCBI Taxonomy" id="1618732"/>
    <lineage>
        <taxon>Bacteria</taxon>
        <taxon>Candidatus Nomuraibacteriota</taxon>
    </lineage>
</organism>
<evidence type="ECO:0000313" key="2">
    <source>
        <dbReference type="Proteomes" id="UP000034107"/>
    </source>
</evidence>
<dbReference type="EMBL" id="LCLS01000001">
    <property type="protein sequence ID" value="KKU22492.1"/>
    <property type="molecule type" value="Genomic_DNA"/>
</dbReference>